<gene>
    <name evidence="1" type="ORF">Q604_UNBC03435G0001</name>
</gene>
<organism evidence="1">
    <name type="scientific">human gut metagenome</name>
    <dbReference type="NCBI Taxonomy" id="408170"/>
    <lineage>
        <taxon>unclassified sequences</taxon>
        <taxon>metagenomes</taxon>
        <taxon>organismal metagenomes</taxon>
    </lineage>
</organism>
<name>W1YLJ4_9ZZZZ</name>
<comment type="caution">
    <text evidence="1">The sequence shown here is derived from an EMBL/GenBank/DDBJ whole genome shotgun (WGS) entry which is preliminary data.</text>
</comment>
<proteinExistence type="predicted"/>
<sequence length="49" mass="5256">FTHVGIADGAAHIVQRHALIKQRLRIQPDAYGGQAAAEGSFNITPFPLT</sequence>
<dbReference type="EMBL" id="AZMM01003435">
    <property type="protein sequence ID" value="ETJ42595.1"/>
    <property type="molecule type" value="Genomic_DNA"/>
</dbReference>
<evidence type="ECO:0000313" key="1">
    <source>
        <dbReference type="EMBL" id="ETJ42595.1"/>
    </source>
</evidence>
<feature type="non-terminal residue" evidence="1">
    <location>
        <position position="1"/>
    </location>
</feature>
<reference evidence="1" key="1">
    <citation type="submission" date="2013-12" db="EMBL/GenBank/DDBJ databases">
        <title>A Varibaculum cambriense genome reconstructed from a premature infant gut community with otherwise low bacterial novelty that shifts toward anaerobic metabolism during the third week of life.</title>
        <authorList>
            <person name="Brown C.T."/>
            <person name="Sharon I."/>
            <person name="Thomas B.C."/>
            <person name="Castelle C.J."/>
            <person name="Morowitz M.J."/>
            <person name="Banfield J.F."/>
        </authorList>
    </citation>
    <scope>NUCLEOTIDE SEQUENCE</scope>
</reference>
<accession>W1YLJ4</accession>
<protein>
    <submittedName>
        <fullName evidence="1">Uncharacterized protein</fullName>
    </submittedName>
</protein>
<dbReference type="AlphaFoldDB" id="W1YLJ4"/>